<accession>A0ABR3A6P0</accession>
<dbReference type="Pfam" id="PF00652">
    <property type="entry name" value="Ricin_B_lectin"/>
    <property type="match status" value="1"/>
</dbReference>
<name>A0ABR3A6P0_9AGAR</name>
<dbReference type="Gene3D" id="2.80.10.50">
    <property type="match status" value="3"/>
</dbReference>
<evidence type="ECO:0000259" key="2">
    <source>
        <dbReference type="SMART" id="SM00458"/>
    </source>
</evidence>
<dbReference type="EMBL" id="JBBXMP010000014">
    <property type="protein sequence ID" value="KAL0069049.1"/>
    <property type="molecule type" value="Genomic_DNA"/>
</dbReference>
<keyword evidence="1" id="KW-0732">Signal</keyword>
<feature type="domain" description="Ricin B lectin" evidence="2">
    <location>
        <begin position="21"/>
        <end position="162"/>
    </location>
</feature>
<dbReference type="CDD" id="cd00161">
    <property type="entry name" value="beta-trefoil_Ricin-like"/>
    <property type="match status" value="1"/>
</dbReference>
<feature type="domain" description="Ricin B lectin" evidence="2">
    <location>
        <begin position="176"/>
        <end position="319"/>
    </location>
</feature>
<organism evidence="3 4">
    <name type="scientific">Marasmius tenuissimus</name>
    <dbReference type="NCBI Taxonomy" id="585030"/>
    <lineage>
        <taxon>Eukaryota</taxon>
        <taxon>Fungi</taxon>
        <taxon>Dikarya</taxon>
        <taxon>Basidiomycota</taxon>
        <taxon>Agaricomycotina</taxon>
        <taxon>Agaricomycetes</taxon>
        <taxon>Agaricomycetidae</taxon>
        <taxon>Agaricales</taxon>
        <taxon>Marasmiineae</taxon>
        <taxon>Marasmiaceae</taxon>
        <taxon>Marasmius</taxon>
    </lineage>
</organism>
<protein>
    <recommendedName>
        <fullName evidence="2">Ricin B lectin domain-containing protein</fullName>
    </recommendedName>
</protein>
<dbReference type="SMART" id="SM00458">
    <property type="entry name" value="RICIN"/>
    <property type="match status" value="2"/>
</dbReference>
<evidence type="ECO:0000313" key="3">
    <source>
        <dbReference type="EMBL" id="KAL0069049.1"/>
    </source>
</evidence>
<sequence>MLPARIQKLLNILSLVAVVSAGVQLENDDSSHEGCIAASSKNSGAPVIYHDCLTGDASNYDWDIQDFPVDPTPQQIKLFGTDLCLDVKDGLNADGTKLQLWTCTSGNTNQLWSHTSSSGTWQWAGTNKCIDLTDGLKTDGNPIQIWTCDSSGTNRNQMFSERTVPDTQTVVVTLVNGNDVSSPTALCLTASENQDGARVSLAPCNSITSTFPSGNATWVVPRSELNGIMSTYGGSRCLDLTGGSLSNGTPLQIWSCDAGNPNQAWRVNGLTPKISPLIFKSGSEDSNGAGGKCAVVKDGNSVAGADVSFGSADLKANTSLIRDILSFVFVDSARGLQL</sequence>
<dbReference type="SUPFAM" id="SSF50370">
    <property type="entry name" value="Ricin B-like lectins"/>
    <property type="match status" value="2"/>
</dbReference>
<dbReference type="InterPro" id="IPR000772">
    <property type="entry name" value="Ricin_B_lectin"/>
</dbReference>
<evidence type="ECO:0000313" key="4">
    <source>
        <dbReference type="Proteomes" id="UP001437256"/>
    </source>
</evidence>
<evidence type="ECO:0000256" key="1">
    <source>
        <dbReference type="SAM" id="SignalP"/>
    </source>
</evidence>
<comment type="caution">
    <text evidence="3">The sequence shown here is derived from an EMBL/GenBank/DDBJ whole genome shotgun (WGS) entry which is preliminary data.</text>
</comment>
<reference evidence="3 4" key="1">
    <citation type="submission" date="2024-05" db="EMBL/GenBank/DDBJ databases">
        <title>A draft genome resource for the thread blight pathogen Marasmius tenuissimus strain MS-2.</title>
        <authorList>
            <person name="Yulfo-Soto G.E."/>
            <person name="Baruah I.K."/>
            <person name="Amoako-Attah I."/>
            <person name="Bukari Y."/>
            <person name="Meinhardt L.W."/>
            <person name="Bailey B.A."/>
            <person name="Cohen S.P."/>
        </authorList>
    </citation>
    <scope>NUCLEOTIDE SEQUENCE [LARGE SCALE GENOMIC DNA]</scope>
    <source>
        <strain evidence="3 4">MS-2</strain>
    </source>
</reference>
<gene>
    <name evidence="3" type="ORF">AAF712_003732</name>
</gene>
<proteinExistence type="predicted"/>
<feature type="signal peptide" evidence="1">
    <location>
        <begin position="1"/>
        <end position="21"/>
    </location>
</feature>
<dbReference type="Proteomes" id="UP001437256">
    <property type="component" value="Unassembled WGS sequence"/>
</dbReference>
<feature type="chain" id="PRO_5047168398" description="Ricin B lectin domain-containing protein" evidence="1">
    <location>
        <begin position="22"/>
        <end position="338"/>
    </location>
</feature>
<dbReference type="InterPro" id="IPR035992">
    <property type="entry name" value="Ricin_B-like_lectins"/>
</dbReference>
<keyword evidence="4" id="KW-1185">Reference proteome</keyword>
<dbReference type="PROSITE" id="PS50231">
    <property type="entry name" value="RICIN_B_LECTIN"/>
    <property type="match status" value="2"/>
</dbReference>